<evidence type="ECO:0000313" key="1">
    <source>
        <dbReference type="EMBL" id="MBR7674914.1"/>
    </source>
</evidence>
<accession>A0A8T4J041</accession>
<dbReference type="Proteomes" id="UP000675554">
    <property type="component" value="Unassembled WGS sequence"/>
</dbReference>
<evidence type="ECO:0000313" key="2">
    <source>
        <dbReference type="Proteomes" id="UP000675554"/>
    </source>
</evidence>
<keyword evidence="2" id="KW-1185">Reference proteome</keyword>
<dbReference type="EMBL" id="JAGSMN010000411">
    <property type="protein sequence ID" value="MBR7674914.1"/>
    <property type="molecule type" value="Genomic_DNA"/>
</dbReference>
<sequence>MSSKDDDHAAKVRQAEEVLSDLKEALKGKGITLPSLEIDCETSLSGVVLIDLARCNIETAQKLAKALRLADAKQS</sequence>
<comment type="caution">
    <text evidence="1">The sequence shown here is derived from an EMBL/GenBank/DDBJ whole genome shotgun (WGS) entry which is preliminary data.</text>
</comment>
<organism evidence="1 2">
    <name type="scientific">Streptomyces daliensis</name>
    <dbReference type="NCBI Taxonomy" id="299421"/>
    <lineage>
        <taxon>Bacteria</taxon>
        <taxon>Bacillati</taxon>
        <taxon>Actinomycetota</taxon>
        <taxon>Actinomycetes</taxon>
        <taxon>Kitasatosporales</taxon>
        <taxon>Streptomycetaceae</taxon>
        <taxon>Streptomyces</taxon>
    </lineage>
</organism>
<protein>
    <submittedName>
        <fullName evidence="1">Uncharacterized protein</fullName>
    </submittedName>
</protein>
<reference evidence="1" key="1">
    <citation type="submission" date="2021-04" db="EMBL/GenBank/DDBJ databases">
        <title>Sequencing of actinobacteria type strains.</title>
        <authorList>
            <person name="Nguyen G.-S."/>
            <person name="Wentzel A."/>
        </authorList>
    </citation>
    <scope>NUCLEOTIDE SEQUENCE</scope>
    <source>
        <strain evidence="1">DSM 42095</strain>
    </source>
</reference>
<gene>
    <name evidence="1" type="ORF">KDA82_18190</name>
</gene>
<dbReference type="AlphaFoldDB" id="A0A8T4J041"/>
<proteinExistence type="predicted"/>
<name>A0A8T4J041_9ACTN</name>